<organism evidence="7 8">
    <name type="scientific">Aspergillus sclerotialis</name>
    <dbReference type="NCBI Taxonomy" id="2070753"/>
    <lineage>
        <taxon>Eukaryota</taxon>
        <taxon>Fungi</taxon>
        <taxon>Dikarya</taxon>
        <taxon>Ascomycota</taxon>
        <taxon>Pezizomycotina</taxon>
        <taxon>Eurotiomycetes</taxon>
        <taxon>Eurotiomycetidae</taxon>
        <taxon>Eurotiales</taxon>
        <taxon>Aspergillaceae</taxon>
        <taxon>Aspergillus</taxon>
        <taxon>Aspergillus subgen. Polypaecilum</taxon>
    </lineage>
</organism>
<feature type="domain" description="C-CAP/cofactor C-like" evidence="6">
    <location>
        <begin position="198"/>
        <end position="353"/>
    </location>
</feature>
<dbReference type="Pfam" id="PF07986">
    <property type="entry name" value="TBCC"/>
    <property type="match status" value="1"/>
</dbReference>
<dbReference type="InterPro" id="IPR017901">
    <property type="entry name" value="C-CAP_CF_C-like"/>
</dbReference>
<evidence type="ECO:0000256" key="5">
    <source>
        <dbReference type="SAM" id="MobiDB-lite"/>
    </source>
</evidence>
<dbReference type="GO" id="GO:0007023">
    <property type="term" value="P:post-chaperonin tubulin folding pathway"/>
    <property type="evidence" value="ECO:0007669"/>
    <property type="project" value="InterPro"/>
</dbReference>
<dbReference type="EMBL" id="MVGC01000248">
    <property type="protein sequence ID" value="RJE21158.1"/>
    <property type="molecule type" value="Genomic_DNA"/>
</dbReference>
<sequence>MSTPEFQHRGSQAENQTLSKSEIPLKDRFFRYFQHEITALQHQMEHLGDTSLVGGERTDATDHCLAGIARLSNEVKDAASYIPTYDQRIYAEAIKALQDKLAETRAKVEPRPKFTFKTKKNASAISLSDAAELAAQGRRGIPGYRSPGTSSVNSSEGQTPNYPSTPPNDPDQQQRRPELAPTSVPDIAFGAAQEKPEPVDKGGPFAATSVSSVSVNDHYGLHIMLPSSGSTSTVPADITSLRHCVVDMSIPTANGKPYASLTVKGVRESLLVCGQVDGPAHITAMENSVIVVSSRQFRMHSCADVDVYLSCSSNPIIEDCTNIRFCKIPHAYALDHLRVDNEDRWNQVEDFKWIKPEPSPNWSLLPPEDMVPEEVWAEIVPGGPGWSLEDILRAIKLVKD</sequence>
<dbReference type="PANTHER" id="PTHR15139">
    <property type="entry name" value="TUBULIN FOLDING COFACTOR C"/>
    <property type="match status" value="1"/>
</dbReference>
<dbReference type="STRING" id="2070753.A0A3A2ZDE4"/>
<evidence type="ECO:0000313" key="8">
    <source>
        <dbReference type="Proteomes" id="UP000266188"/>
    </source>
</evidence>
<dbReference type="FunFam" id="1.20.58.1250:FF:000002">
    <property type="entry name" value="Tubulin-specific chaperone c, putative"/>
    <property type="match status" value="1"/>
</dbReference>
<accession>A0A3A2ZDE4</accession>
<keyword evidence="8" id="KW-1185">Reference proteome</keyword>
<evidence type="ECO:0000256" key="1">
    <source>
        <dbReference type="ARBA" id="ARBA00004496"/>
    </source>
</evidence>
<feature type="region of interest" description="Disordered" evidence="5">
    <location>
        <begin position="139"/>
        <end position="179"/>
    </location>
</feature>
<proteinExistence type="inferred from homology"/>
<name>A0A3A2ZDE4_9EURO</name>
<protein>
    <submittedName>
        <fullName evidence="7">Tubulin-specific chaperone c</fullName>
    </submittedName>
</protein>
<comment type="similarity">
    <text evidence="2">Belongs to the TBCC family.</text>
</comment>
<dbReference type="InterPro" id="IPR012945">
    <property type="entry name" value="Tubulin-bd_cofactor_C_dom"/>
</dbReference>
<dbReference type="InterPro" id="IPR027684">
    <property type="entry name" value="TBCC"/>
</dbReference>
<feature type="compositionally biased region" description="Polar residues" evidence="5">
    <location>
        <begin position="147"/>
        <end position="162"/>
    </location>
</feature>
<gene>
    <name evidence="7" type="ORF">PHISCL_06503</name>
</gene>
<evidence type="ECO:0000313" key="7">
    <source>
        <dbReference type="EMBL" id="RJE21158.1"/>
    </source>
</evidence>
<dbReference type="Proteomes" id="UP000266188">
    <property type="component" value="Unassembled WGS sequence"/>
</dbReference>
<evidence type="ECO:0000256" key="4">
    <source>
        <dbReference type="ARBA" id="ARBA00023186"/>
    </source>
</evidence>
<dbReference type="FunFam" id="2.160.20.70:FF:000011">
    <property type="entry name" value="Tubulin-specific chaperone c, putative"/>
    <property type="match status" value="1"/>
</dbReference>
<comment type="subcellular location">
    <subcellularLocation>
        <location evidence="1">Cytoplasm</location>
    </subcellularLocation>
</comment>
<dbReference type="PANTHER" id="PTHR15139:SF0">
    <property type="entry name" value="TUBULIN-SPECIFIC CHAPERONE C"/>
    <property type="match status" value="1"/>
</dbReference>
<comment type="caution">
    <text evidence="7">The sequence shown here is derived from an EMBL/GenBank/DDBJ whole genome shotgun (WGS) entry which is preliminary data.</text>
</comment>
<evidence type="ECO:0000256" key="3">
    <source>
        <dbReference type="ARBA" id="ARBA00022490"/>
    </source>
</evidence>
<evidence type="ECO:0000256" key="2">
    <source>
        <dbReference type="ARBA" id="ARBA00008848"/>
    </source>
</evidence>
<dbReference type="Gene3D" id="2.160.20.70">
    <property type="match status" value="1"/>
</dbReference>
<dbReference type="InterPro" id="IPR038397">
    <property type="entry name" value="TBCC_N_sf"/>
</dbReference>
<dbReference type="InterPro" id="IPR006599">
    <property type="entry name" value="CARP_motif"/>
</dbReference>
<dbReference type="Gene3D" id="1.20.58.1250">
    <property type="entry name" value="Tubulin Binding Cofactor C, N-terminal domain"/>
    <property type="match status" value="1"/>
</dbReference>
<dbReference type="GO" id="GO:0005737">
    <property type="term" value="C:cytoplasm"/>
    <property type="evidence" value="ECO:0007669"/>
    <property type="project" value="UniProtKB-SubCell"/>
</dbReference>
<keyword evidence="4" id="KW-0143">Chaperone</keyword>
<dbReference type="AlphaFoldDB" id="A0A3A2ZDE4"/>
<dbReference type="SMART" id="SM00673">
    <property type="entry name" value="CARP"/>
    <property type="match status" value="1"/>
</dbReference>
<dbReference type="OrthoDB" id="194775at2759"/>
<evidence type="ECO:0000259" key="6">
    <source>
        <dbReference type="PROSITE" id="PS51329"/>
    </source>
</evidence>
<dbReference type="PROSITE" id="PS51329">
    <property type="entry name" value="C_CAP_COFACTOR_C"/>
    <property type="match status" value="1"/>
</dbReference>
<dbReference type="InterPro" id="IPR016098">
    <property type="entry name" value="CAP/MinC_C"/>
</dbReference>
<keyword evidence="3" id="KW-0963">Cytoplasm</keyword>
<reference evidence="8" key="1">
    <citation type="submission" date="2017-02" db="EMBL/GenBank/DDBJ databases">
        <authorList>
            <person name="Tafer H."/>
            <person name="Lopandic K."/>
        </authorList>
    </citation>
    <scope>NUCLEOTIDE SEQUENCE [LARGE SCALE GENOMIC DNA]</scope>
    <source>
        <strain evidence="8">CBS 366.77</strain>
    </source>
</reference>
<dbReference type="GO" id="GO:0007021">
    <property type="term" value="P:tubulin complex assembly"/>
    <property type="evidence" value="ECO:0007669"/>
    <property type="project" value="TreeGrafter"/>
</dbReference>